<dbReference type="InterPro" id="IPR011611">
    <property type="entry name" value="PfkB_dom"/>
</dbReference>
<dbReference type="Proteomes" id="UP000526734">
    <property type="component" value="Unassembled WGS sequence"/>
</dbReference>
<dbReference type="PANTHER" id="PTHR46566:SF5">
    <property type="entry name" value="1-PHOSPHOFRUCTOKINASE"/>
    <property type="match status" value="1"/>
</dbReference>
<dbReference type="PIRSF" id="PIRSF000535">
    <property type="entry name" value="1PFK/6PFK/LacC"/>
    <property type="match status" value="1"/>
</dbReference>
<evidence type="ECO:0000313" key="8">
    <source>
        <dbReference type="EMBL" id="MBB1158227.1"/>
    </source>
</evidence>
<protein>
    <submittedName>
        <fullName evidence="8">Hexose kinase</fullName>
        <ecNumber evidence="8">2.7.1.-</ecNumber>
    </submittedName>
</protein>
<dbReference type="PANTHER" id="PTHR46566">
    <property type="entry name" value="1-PHOSPHOFRUCTOKINASE-RELATED"/>
    <property type="match status" value="1"/>
</dbReference>
<dbReference type="NCBIfam" id="TIGR03168">
    <property type="entry name" value="1-PFK"/>
    <property type="match status" value="1"/>
</dbReference>
<dbReference type="EMBL" id="JACGZW010000013">
    <property type="protein sequence ID" value="MBB1158227.1"/>
    <property type="molecule type" value="Genomic_DNA"/>
</dbReference>
<keyword evidence="5" id="KW-0067">ATP-binding</keyword>
<reference evidence="8 9" key="1">
    <citation type="submission" date="2020-08" db="EMBL/GenBank/DDBJ databases">
        <title>Amycolatopsis sp. nov. DR6-1 isolated from Dendrobium heterocarpum.</title>
        <authorList>
            <person name="Tedsree N."/>
            <person name="Kuncharoen N."/>
            <person name="Likhitwitayawuid K."/>
            <person name="Tanasupawat S."/>
        </authorList>
    </citation>
    <scope>NUCLEOTIDE SEQUENCE [LARGE SCALE GENOMIC DNA]</scope>
    <source>
        <strain evidence="8 9">DR6-1</strain>
    </source>
</reference>
<dbReference type="GO" id="GO:0008443">
    <property type="term" value="F:phosphofructokinase activity"/>
    <property type="evidence" value="ECO:0007669"/>
    <property type="project" value="TreeGrafter"/>
</dbReference>
<dbReference type="Pfam" id="PF00294">
    <property type="entry name" value="PfkB"/>
    <property type="match status" value="1"/>
</dbReference>
<dbReference type="EC" id="2.7.1.-" evidence="8"/>
<evidence type="ECO:0000313" key="9">
    <source>
        <dbReference type="Proteomes" id="UP000526734"/>
    </source>
</evidence>
<evidence type="ECO:0000256" key="5">
    <source>
        <dbReference type="ARBA" id="ARBA00022840"/>
    </source>
</evidence>
<keyword evidence="9" id="KW-1185">Reference proteome</keyword>
<organism evidence="8 9">
    <name type="scientific">Amycolatopsis dendrobii</name>
    <dbReference type="NCBI Taxonomy" id="2760662"/>
    <lineage>
        <taxon>Bacteria</taxon>
        <taxon>Bacillati</taxon>
        <taxon>Actinomycetota</taxon>
        <taxon>Actinomycetes</taxon>
        <taxon>Pseudonocardiales</taxon>
        <taxon>Pseudonocardiaceae</taxon>
        <taxon>Amycolatopsis</taxon>
    </lineage>
</organism>
<proteinExistence type="inferred from homology"/>
<evidence type="ECO:0000256" key="6">
    <source>
        <dbReference type="PIRNR" id="PIRNR000535"/>
    </source>
</evidence>
<dbReference type="RefSeq" id="WP_182895004.1">
    <property type="nucleotide sequence ID" value="NZ_JACGZW010000013.1"/>
</dbReference>
<evidence type="ECO:0000259" key="7">
    <source>
        <dbReference type="Pfam" id="PF00294"/>
    </source>
</evidence>
<dbReference type="SUPFAM" id="SSF53613">
    <property type="entry name" value="Ribokinase-like"/>
    <property type="match status" value="1"/>
</dbReference>
<dbReference type="InterPro" id="IPR029056">
    <property type="entry name" value="Ribokinase-like"/>
</dbReference>
<accession>A0A7W3W4I7</accession>
<dbReference type="InterPro" id="IPR017583">
    <property type="entry name" value="Tagatose/fructose_Pkinase"/>
</dbReference>
<feature type="domain" description="Carbohydrate kinase PfkB" evidence="7">
    <location>
        <begin position="10"/>
        <end position="280"/>
    </location>
</feature>
<dbReference type="AlphaFoldDB" id="A0A7W3W4I7"/>
<dbReference type="GO" id="GO:0005524">
    <property type="term" value="F:ATP binding"/>
    <property type="evidence" value="ECO:0007669"/>
    <property type="project" value="UniProtKB-KW"/>
</dbReference>
<dbReference type="InterPro" id="IPR002173">
    <property type="entry name" value="Carboh/pur_kinase_PfkB_CS"/>
</dbReference>
<evidence type="ECO:0000256" key="4">
    <source>
        <dbReference type="ARBA" id="ARBA00022777"/>
    </source>
</evidence>
<evidence type="ECO:0000256" key="2">
    <source>
        <dbReference type="ARBA" id="ARBA00022679"/>
    </source>
</evidence>
<sequence>MILTLTPNPAIDVTYRIGAHAPGDTNRVLEVQRRPGGKGVNVARVLAAVEAPVQALLPLGGEAGRWLGAELDVPFEAVPISGENRTTVTVAGDGHPTVYAEPGPEVSEEEWTAFGSRLAHCLPGADLLVVSGSLPRGASPDLVSDWTRIAREAGVRTLVDASGLALLAAARAGALVKPNRAELLAATSAADEAAGAAALLRLGAQLVVVSRGADGIAAYGQGGVRIVPAIPDVHGNPTGAGDAATAGLAVALAAGRPLIEALRTAAALGAAAVLRPVAGEVDLPAYRRFLNGAPA</sequence>
<evidence type="ECO:0000256" key="1">
    <source>
        <dbReference type="ARBA" id="ARBA00010688"/>
    </source>
</evidence>
<evidence type="ECO:0000256" key="3">
    <source>
        <dbReference type="ARBA" id="ARBA00022741"/>
    </source>
</evidence>
<comment type="similarity">
    <text evidence="1">Belongs to the carbohydrate kinase PfkB family.</text>
</comment>
<dbReference type="Gene3D" id="3.40.1190.20">
    <property type="match status" value="1"/>
</dbReference>
<keyword evidence="2 6" id="KW-0808">Transferase</keyword>
<dbReference type="GO" id="GO:0005829">
    <property type="term" value="C:cytosol"/>
    <property type="evidence" value="ECO:0007669"/>
    <property type="project" value="TreeGrafter"/>
</dbReference>
<dbReference type="PROSITE" id="PS00584">
    <property type="entry name" value="PFKB_KINASES_2"/>
    <property type="match status" value="1"/>
</dbReference>
<name>A0A7W3W4I7_9PSEU</name>
<gene>
    <name evidence="8" type="ORF">H4281_34215</name>
</gene>
<comment type="caution">
    <text evidence="8">The sequence shown here is derived from an EMBL/GenBank/DDBJ whole genome shotgun (WGS) entry which is preliminary data.</text>
</comment>
<keyword evidence="4 8" id="KW-0418">Kinase</keyword>
<keyword evidence="3" id="KW-0547">Nucleotide-binding</keyword>